<comment type="function">
    <text evidence="4">Component of the exocyst complex involved in the docking of exocytic vesicles with fusion sites on the plasma membrane.</text>
</comment>
<organism evidence="7 8">
    <name type="scientific">Parasitella parasitica</name>
    <dbReference type="NCBI Taxonomy" id="35722"/>
    <lineage>
        <taxon>Eukaryota</taxon>
        <taxon>Fungi</taxon>
        <taxon>Fungi incertae sedis</taxon>
        <taxon>Mucoromycota</taxon>
        <taxon>Mucoromycotina</taxon>
        <taxon>Mucoromycetes</taxon>
        <taxon>Mucorales</taxon>
        <taxon>Mucorineae</taxon>
        <taxon>Mucoraceae</taxon>
        <taxon>Parasitella</taxon>
    </lineage>
</organism>
<evidence type="ECO:0000256" key="1">
    <source>
        <dbReference type="ARBA" id="ARBA00010578"/>
    </source>
</evidence>
<comment type="subunit">
    <text evidence="4">Component of the exocyst complex.</text>
</comment>
<dbReference type="EMBL" id="LN719426">
    <property type="protein sequence ID" value="CEP08200.1"/>
    <property type="molecule type" value="Genomic_DNA"/>
</dbReference>
<keyword evidence="2 4" id="KW-0813">Transport</keyword>
<dbReference type="GO" id="GO:0015031">
    <property type="term" value="P:protein transport"/>
    <property type="evidence" value="ECO:0007669"/>
    <property type="project" value="UniProtKB-KW"/>
</dbReference>
<dbReference type="PANTHER" id="PTHR13043:SF1">
    <property type="entry name" value="EXOCYST COMPLEX COMPONENT 2"/>
    <property type="match status" value="1"/>
</dbReference>
<gene>
    <name evidence="7" type="primary">PARPA_01509.1 scaffold 1359</name>
</gene>
<dbReference type="GO" id="GO:0006887">
    <property type="term" value="P:exocytosis"/>
    <property type="evidence" value="ECO:0007669"/>
    <property type="project" value="UniProtKB-KW"/>
</dbReference>
<dbReference type="Pfam" id="PF15469">
    <property type="entry name" value="Sec5"/>
    <property type="match status" value="1"/>
</dbReference>
<evidence type="ECO:0000256" key="3">
    <source>
        <dbReference type="ARBA" id="ARBA00022483"/>
    </source>
</evidence>
<dbReference type="PANTHER" id="PTHR13043">
    <property type="entry name" value="EXOCYST COMPLEX COMPONENT SEC5"/>
    <property type="match status" value="1"/>
</dbReference>
<evidence type="ECO:0000256" key="5">
    <source>
        <dbReference type="SAM" id="MobiDB-lite"/>
    </source>
</evidence>
<dbReference type="AlphaFoldDB" id="A0A0B7MY30"/>
<feature type="compositionally biased region" description="Basic and acidic residues" evidence="5">
    <location>
        <begin position="37"/>
        <end position="46"/>
    </location>
</feature>
<protein>
    <recommendedName>
        <fullName evidence="4">Exocyst complex component SEC5</fullName>
    </recommendedName>
</protein>
<keyword evidence="8" id="KW-1185">Reference proteome</keyword>
<feature type="compositionally biased region" description="Polar residues" evidence="5">
    <location>
        <begin position="47"/>
        <end position="63"/>
    </location>
</feature>
<comment type="similarity">
    <text evidence="1 4">Belongs to the SEC5 family.</text>
</comment>
<dbReference type="InterPro" id="IPR029175">
    <property type="entry name" value="EXOC2/Sec5"/>
</dbReference>
<keyword evidence="4" id="KW-0653">Protein transport</keyword>
<dbReference type="OrthoDB" id="26242at2759"/>
<feature type="domain" description="Exocyst complex component EXOC2/Sec5 N-terminal" evidence="6">
    <location>
        <begin position="80"/>
        <end position="921"/>
    </location>
</feature>
<dbReference type="GO" id="GO:0000145">
    <property type="term" value="C:exocyst"/>
    <property type="evidence" value="ECO:0007669"/>
    <property type="project" value="UniProtKB-UniRule"/>
</dbReference>
<name>A0A0B7MY30_9FUNG</name>
<keyword evidence="3 4" id="KW-0268">Exocytosis</keyword>
<evidence type="ECO:0000256" key="2">
    <source>
        <dbReference type="ARBA" id="ARBA00022448"/>
    </source>
</evidence>
<dbReference type="Proteomes" id="UP000054107">
    <property type="component" value="Unassembled WGS sequence"/>
</dbReference>
<feature type="region of interest" description="Disordered" evidence="5">
    <location>
        <begin position="31"/>
        <end position="63"/>
    </location>
</feature>
<evidence type="ECO:0000256" key="4">
    <source>
        <dbReference type="RuleBase" id="RU365069"/>
    </source>
</evidence>
<evidence type="ECO:0000313" key="7">
    <source>
        <dbReference type="EMBL" id="CEP08200.1"/>
    </source>
</evidence>
<proteinExistence type="inferred from homology"/>
<reference evidence="7 8" key="1">
    <citation type="submission" date="2014-09" db="EMBL/GenBank/DDBJ databases">
        <authorList>
            <person name="Ellenberger Sabrina"/>
        </authorList>
    </citation>
    <scope>NUCLEOTIDE SEQUENCE [LARGE SCALE GENOMIC DNA]</scope>
    <source>
        <strain evidence="7 8">CBS 412.66</strain>
    </source>
</reference>
<accession>A0A0B7MY30</accession>
<dbReference type="STRING" id="35722.A0A0B7MY30"/>
<dbReference type="GO" id="GO:0006893">
    <property type="term" value="P:Golgi to plasma membrane transport"/>
    <property type="evidence" value="ECO:0007669"/>
    <property type="project" value="UniProtKB-UniRule"/>
</dbReference>
<sequence length="940" mass="108386">MNRLDLPEYAEDAAILRFYHLDSLDPEVWVDDEESPENAHEHEKESSLQQFQHPEQDDSVNTASIRPSESDIDLQVIDDSDPLGVYPSIFPDDMSRNTNISQLKEKTAMMITNKKFQPRHFLLQVHKHTSYNDLVSGEERLRRDVDQRAEALKNLVHQNFDRFVSAKNTIDHVYEEMKSKQLNQQQDYGTIGIQRSLDAANTRAEQIYGPVVERRQRVEKVRSTLYILQRYRFLFNLPSSLLESIKQTKYEAAIRDYKKGKYLYQVLKGDLDSTDRSTGLSDMEKDTGITDLHRKVFDKVWTEVSKIVIELQNVLLRMLADPWRSMDDQEKTINSLFDLDTTEDPAWFYLDSQYQWIMGLMKETYDTSVRKINRLKSEDGDAEESDTKRSLALKKAIEQIQKKLAELNIESSSELQIWQAISELVKSQSSLLLRCLPDFWRLSTAFIEGKFANKAAAVSSAGPMGVAADSPSSRRRRHGMDMGKVEQCQRMTQDIIGRYASLISEYFSLHERHLQNKQTMDGVKYVMPAFVPVNANSIYICEYLTLIIGDLANCVNNINTINLAGEAFSGLTDLMERARSKFVDVLCKCWERDAKTFFMLEEWILDPQNPQFTTLLKRYYDFHKFCARSAHKISSLTAVATDVNEPEERIIPPSYIEKVRGSFLESTYTFLDGLVQLAFTDYTPLNEKDELLLAKKREKIDVHSMDVRILLTVSNLDHMRSNVMRKLIDLFEDAYHVKMEEDLRTLIDVVDQLDEILFGDYIKRKSQMIRDIIRQGILMSGIDWSSIPKPQEVHPFVYEALITLVMVHSQISSVTKQLVSRALSKLLETMANDCLDSFRQVERFGMGGMLQATLEIEFMHQTLSQYVTPTASDTLQSIYQTIEQAYDPQQQQSSNLQSELGHVKELLVFSRKSTVVQFLCFKQNKDRSKKSSAATKSSHA</sequence>
<evidence type="ECO:0000259" key="6">
    <source>
        <dbReference type="Pfam" id="PF15469"/>
    </source>
</evidence>
<evidence type="ECO:0000313" key="8">
    <source>
        <dbReference type="Proteomes" id="UP000054107"/>
    </source>
</evidence>
<dbReference type="InterPro" id="IPR039481">
    <property type="entry name" value="EXOC2/Sec5_N_dom"/>
</dbReference>